<keyword evidence="3" id="KW-1185">Reference proteome</keyword>
<feature type="region of interest" description="Disordered" evidence="1">
    <location>
        <begin position="1"/>
        <end position="39"/>
    </location>
</feature>
<feature type="region of interest" description="Disordered" evidence="1">
    <location>
        <begin position="251"/>
        <end position="272"/>
    </location>
</feature>
<dbReference type="RefSeq" id="XP_066670388.1">
    <property type="nucleotide sequence ID" value="XM_066811465.1"/>
</dbReference>
<name>A0ABR1WSB5_9PEZI</name>
<comment type="caution">
    <text evidence="2">The sequence shown here is derived from an EMBL/GenBank/DDBJ whole genome shotgun (WGS) entry which is preliminary data.</text>
</comment>
<evidence type="ECO:0000313" key="3">
    <source>
        <dbReference type="Proteomes" id="UP001433268"/>
    </source>
</evidence>
<organism evidence="2 3">
    <name type="scientific">Apiospora hydei</name>
    <dbReference type="NCBI Taxonomy" id="1337664"/>
    <lineage>
        <taxon>Eukaryota</taxon>
        <taxon>Fungi</taxon>
        <taxon>Dikarya</taxon>
        <taxon>Ascomycota</taxon>
        <taxon>Pezizomycotina</taxon>
        <taxon>Sordariomycetes</taxon>
        <taxon>Xylariomycetidae</taxon>
        <taxon>Amphisphaeriales</taxon>
        <taxon>Apiosporaceae</taxon>
        <taxon>Apiospora</taxon>
    </lineage>
</organism>
<reference evidence="2 3" key="1">
    <citation type="submission" date="2023-01" db="EMBL/GenBank/DDBJ databases">
        <title>Analysis of 21 Apiospora genomes using comparative genomics revels a genus with tremendous synthesis potential of carbohydrate active enzymes and secondary metabolites.</title>
        <authorList>
            <person name="Sorensen T."/>
        </authorList>
    </citation>
    <scope>NUCLEOTIDE SEQUENCE [LARGE SCALE GENOMIC DNA]</scope>
    <source>
        <strain evidence="2 3">CBS 114990</strain>
    </source>
</reference>
<dbReference type="Proteomes" id="UP001433268">
    <property type="component" value="Unassembled WGS sequence"/>
</dbReference>
<proteinExistence type="predicted"/>
<feature type="compositionally biased region" description="Acidic residues" evidence="1">
    <location>
        <begin position="262"/>
        <end position="272"/>
    </location>
</feature>
<dbReference type="GeneID" id="92044525"/>
<sequence>MADKKPVKKGPPDTTGTPPAQSRDDAEKRKRNGSFLTSPTIEYPISPSYPFGIATSVEDVTSMASQYAARQPDGQFPHRMSSSGIIVSVIKFWRTWTSKGYDDDTFPELSRPTAHQRRRPNSVATAAIAASVAMKSRVAPARPPTMGTSMPARSTTVEATAWPSGRHTHQPASLHYKTDWERIAVDHIARVGVDAVEDALSFSADFSQTIPLERFDEYDYDDPDPEFLGHEPETANIAAFKDWFNGVIPDENGGSDNKIVIDDDSSSSGWED</sequence>
<gene>
    <name evidence="2" type="ORF">PG997_007150</name>
</gene>
<dbReference type="EMBL" id="JAQQWN010000005">
    <property type="protein sequence ID" value="KAK8085879.1"/>
    <property type="molecule type" value="Genomic_DNA"/>
</dbReference>
<evidence type="ECO:0000256" key="1">
    <source>
        <dbReference type="SAM" id="MobiDB-lite"/>
    </source>
</evidence>
<protein>
    <submittedName>
        <fullName evidence="2">Uncharacterized protein</fullName>
    </submittedName>
</protein>
<evidence type="ECO:0000313" key="2">
    <source>
        <dbReference type="EMBL" id="KAK8085879.1"/>
    </source>
</evidence>
<accession>A0ABR1WSB5</accession>